<name>E1KWH3_FINMA</name>
<dbReference type="RefSeq" id="WP_002839313.1">
    <property type="nucleotide sequence ID" value="NZ_AEDP01000018.1"/>
</dbReference>
<comment type="caution">
    <text evidence="1">The sequence shown here is derived from an EMBL/GenBank/DDBJ whole genome shotgun (WGS) entry which is preliminary data.</text>
</comment>
<evidence type="ECO:0000313" key="1">
    <source>
        <dbReference type="EMBL" id="EFL54638.1"/>
    </source>
</evidence>
<dbReference type="AlphaFoldDB" id="E1KWH3"/>
<proteinExistence type="predicted"/>
<protein>
    <submittedName>
        <fullName evidence="1">Uncharacterized protein</fullName>
    </submittedName>
</protein>
<sequence>MIKLGSTTIKPQGYKKVMKGDYLIWENSIIEWITDSKISPNARIILLPDTVQKKLGNKQIVSIKFGSYGEITEGIKVDLPFVNFDYSLSHYLNTGGYIEAGTKLTIKYKA</sequence>
<evidence type="ECO:0000313" key="2">
    <source>
        <dbReference type="Proteomes" id="UP000003807"/>
    </source>
</evidence>
<reference evidence="1 2" key="1">
    <citation type="submission" date="2010-08" db="EMBL/GenBank/DDBJ databases">
        <authorList>
            <person name="Durkin A.S."/>
            <person name="Madupu R."/>
            <person name="Torralba M."/>
            <person name="Gillis M."/>
            <person name="Methe B."/>
            <person name="Sutton G."/>
            <person name="Nelson K.E."/>
        </authorList>
    </citation>
    <scope>NUCLEOTIDE SEQUENCE [LARGE SCALE GENOMIC DNA]</scope>
    <source>
        <strain evidence="1 2">BVS033A4</strain>
    </source>
</reference>
<dbReference type="Proteomes" id="UP000003807">
    <property type="component" value="Unassembled WGS sequence"/>
</dbReference>
<gene>
    <name evidence="1" type="ORF">HMPREF9289_0712</name>
</gene>
<dbReference type="EMBL" id="AEDP01000018">
    <property type="protein sequence ID" value="EFL54638.1"/>
    <property type="molecule type" value="Genomic_DNA"/>
</dbReference>
<accession>E1KWH3</accession>
<organism evidence="1 2">
    <name type="scientific">Finegoldia magna BVS033A4</name>
    <dbReference type="NCBI Taxonomy" id="866773"/>
    <lineage>
        <taxon>Bacteria</taxon>
        <taxon>Bacillati</taxon>
        <taxon>Bacillota</taxon>
        <taxon>Tissierellia</taxon>
        <taxon>Tissierellales</taxon>
        <taxon>Peptoniphilaceae</taxon>
        <taxon>Finegoldia</taxon>
    </lineage>
</organism>
<dbReference type="OrthoDB" id="5327615at2"/>